<dbReference type="InterPro" id="IPR047270">
    <property type="entry name" value="PH_ephexin"/>
</dbReference>
<feature type="compositionally biased region" description="Polar residues" evidence="4">
    <location>
        <begin position="37"/>
        <end position="48"/>
    </location>
</feature>
<feature type="domain" description="DH" evidence="7">
    <location>
        <begin position="500"/>
        <end position="684"/>
    </location>
</feature>
<protein>
    <submittedName>
        <fullName evidence="8">Rho guanine nucleotide exchange factor 15</fullName>
    </submittedName>
</protein>
<evidence type="ECO:0000259" key="7">
    <source>
        <dbReference type="PROSITE" id="PS50010"/>
    </source>
</evidence>
<dbReference type="SUPFAM" id="SSF50044">
    <property type="entry name" value="SH3-domain"/>
    <property type="match status" value="1"/>
</dbReference>
<evidence type="ECO:0000256" key="1">
    <source>
        <dbReference type="ARBA" id="ARBA00022443"/>
    </source>
</evidence>
<dbReference type="SMART" id="SM00326">
    <property type="entry name" value="SH3"/>
    <property type="match status" value="1"/>
</dbReference>
<feature type="compositionally biased region" description="Pro residues" evidence="4">
    <location>
        <begin position="326"/>
        <end position="335"/>
    </location>
</feature>
<feature type="region of interest" description="Disordered" evidence="4">
    <location>
        <begin position="367"/>
        <end position="386"/>
    </location>
</feature>
<dbReference type="PANTHER" id="PTHR12845:SF7">
    <property type="entry name" value="RHO GUANINE NUCLEOTIDE EXCHANGE FACTOR 15"/>
    <property type="match status" value="1"/>
</dbReference>
<dbReference type="PANTHER" id="PTHR12845">
    <property type="entry name" value="GUANINE NUCLEOTIDE EXCHANGE FACTOR"/>
    <property type="match status" value="1"/>
</dbReference>
<organism evidence="8 9">
    <name type="scientific">Triplophysa rosa</name>
    <name type="common">Cave loach</name>
    <dbReference type="NCBI Taxonomy" id="992332"/>
    <lineage>
        <taxon>Eukaryota</taxon>
        <taxon>Metazoa</taxon>
        <taxon>Chordata</taxon>
        <taxon>Craniata</taxon>
        <taxon>Vertebrata</taxon>
        <taxon>Euteleostomi</taxon>
        <taxon>Actinopterygii</taxon>
        <taxon>Neopterygii</taxon>
        <taxon>Teleostei</taxon>
        <taxon>Ostariophysi</taxon>
        <taxon>Cypriniformes</taxon>
        <taxon>Nemacheilidae</taxon>
        <taxon>Triplophysa</taxon>
    </lineage>
</organism>
<comment type="caution">
    <text evidence="8">The sequence shown here is derived from an EMBL/GenBank/DDBJ whole genome shotgun (WGS) entry which is preliminary data.</text>
</comment>
<dbReference type="Pfam" id="PF00018">
    <property type="entry name" value="SH3_1"/>
    <property type="match status" value="1"/>
</dbReference>
<dbReference type="SMART" id="SM00233">
    <property type="entry name" value="PH"/>
    <property type="match status" value="1"/>
</dbReference>
<feature type="compositionally biased region" description="Basic and acidic residues" evidence="4">
    <location>
        <begin position="51"/>
        <end position="64"/>
    </location>
</feature>
<feature type="compositionally biased region" description="Basic residues" evidence="4">
    <location>
        <begin position="336"/>
        <end position="345"/>
    </location>
</feature>
<feature type="region of interest" description="Disordered" evidence="4">
    <location>
        <begin position="139"/>
        <end position="173"/>
    </location>
</feature>
<dbReference type="SMART" id="SM00325">
    <property type="entry name" value="RhoGEF"/>
    <property type="match status" value="1"/>
</dbReference>
<dbReference type="Pfam" id="PF00169">
    <property type="entry name" value="PH"/>
    <property type="match status" value="1"/>
</dbReference>
<dbReference type="SUPFAM" id="SSF48065">
    <property type="entry name" value="DBL homology domain (DH-domain)"/>
    <property type="match status" value="1"/>
</dbReference>
<reference evidence="8" key="1">
    <citation type="submission" date="2021-02" db="EMBL/GenBank/DDBJ databases">
        <title>Comparative genomics reveals that relaxation of natural selection precedes convergent phenotypic evolution of cavefish.</title>
        <authorList>
            <person name="Peng Z."/>
        </authorList>
    </citation>
    <scope>NUCLEOTIDE SEQUENCE</scope>
    <source>
        <tissue evidence="8">Muscle</tissue>
    </source>
</reference>
<evidence type="ECO:0000313" key="9">
    <source>
        <dbReference type="Proteomes" id="UP001059041"/>
    </source>
</evidence>
<feature type="domain" description="PH" evidence="6">
    <location>
        <begin position="726"/>
        <end position="828"/>
    </location>
</feature>
<feature type="region of interest" description="Disordered" evidence="4">
    <location>
        <begin position="17"/>
        <end position="64"/>
    </location>
</feature>
<accession>A0A9W7X2J5</accession>
<feature type="compositionally biased region" description="Polar residues" evidence="4">
    <location>
        <begin position="100"/>
        <end position="112"/>
    </location>
</feature>
<dbReference type="AlphaFoldDB" id="A0A9W7X2J5"/>
<keyword evidence="1 3" id="KW-0728">SH3 domain</keyword>
<dbReference type="Pfam" id="PF00621">
    <property type="entry name" value="RhoGEF"/>
    <property type="match status" value="1"/>
</dbReference>
<proteinExistence type="predicted"/>
<dbReference type="PROSITE" id="PS50010">
    <property type="entry name" value="DH_2"/>
    <property type="match status" value="1"/>
</dbReference>
<feature type="compositionally biased region" description="Polar residues" evidence="4">
    <location>
        <begin position="372"/>
        <end position="382"/>
    </location>
</feature>
<dbReference type="FunFam" id="1.20.900.10:FF:000007">
    <property type="entry name" value="rho guanine nucleotide exchange factor 19"/>
    <property type="match status" value="1"/>
</dbReference>
<keyword evidence="9" id="KW-1185">Reference proteome</keyword>
<evidence type="ECO:0000259" key="5">
    <source>
        <dbReference type="PROSITE" id="PS50002"/>
    </source>
</evidence>
<feature type="domain" description="SH3" evidence="5">
    <location>
        <begin position="839"/>
        <end position="900"/>
    </location>
</feature>
<dbReference type="Proteomes" id="UP001059041">
    <property type="component" value="Linkage Group LG2"/>
</dbReference>
<dbReference type="Gene3D" id="2.30.29.30">
    <property type="entry name" value="Pleckstrin-homology domain (PH domain)/Phosphotyrosine-binding domain (PTB)"/>
    <property type="match status" value="1"/>
</dbReference>
<dbReference type="InterPro" id="IPR036028">
    <property type="entry name" value="SH3-like_dom_sf"/>
</dbReference>
<name>A0A9W7X2J5_TRIRA</name>
<evidence type="ECO:0000313" key="8">
    <source>
        <dbReference type="EMBL" id="KAI7812431.1"/>
    </source>
</evidence>
<dbReference type="InterPro" id="IPR001849">
    <property type="entry name" value="PH_domain"/>
</dbReference>
<dbReference type="CDD" id="cd11793">
    <property type="entry name" value="SH3_ephexin1_like"/>
    <property type="match status" value="1"/>
</dbReference>
<evidence type="ECO:0000256" key="3">
    <source>
        <dbReference type="PROSITE-ProRule" id="PRU00192"/>
    </source>
</evidence>
<feature type="region of interest" description="Disordered" evidence="4">
    <location>
        <begin position="326"/>
        <end position="346"/>
    </location>
</feature>
<dbReference type="CDD" id="cd00160">
    <property type="entry name" value="RhoGEF"/>
    <property type="match status" value="1"/>
</dbReference>
<dbReference type="GO" id="GO:0005085">
    <property type="term" value="F:guanyl-nucleotide exchange factor activity"/>
    <property type="evidence" value="ECO:0007669"/>
    <property type="project" value="UniProtKB-KW"/>
</dbReference>
<evidence type="ECO:0000256" key="2">
    <source>
        <dbReference type="ARBA" id="ARBA00022658"/>
    </source>
</evidence>
<dbReference type="SUPFAM" id="SSF50729">
    <property type="entry name" value="PH domain-like"/>
    <property type="match status" value="1"/>
</dbReference>
<dbReference type="EMBL" id="JAFHDT010000002">
    <property type="protein sequence ID" value="KAI7812431.1"/>
    <property type="molecule type" value="Genomic_DNA"/>
</dbReference>
<gene>
    <name evidence="8" type="ORF">IRJ41_001707</name>
</gene>
<dbReference type="PROSITE" id="PS50002">
    <property type="entry name" value="SH3"/>
    <property type="match status" value="1"/>
</dbReference>
<evidence type="ECO:0000259" key="6">
    <source>
        <dbReference type="PROSITE" id="PS50003"/>
    </source>
</evidence>
<dbReference type="Gene3D" id="2.30.30.40">
    <property type="entry name" value="SH3 Domains"/>
    <property type="match status" value="1"/>
</dbReference>
<feature type="region of interest" description="Disordered" evidence="4">
    <location>
        <begin position="100"/>
        <end position="119"/>
    </location>
</feature>
<dbReference type="InterPro" id="IPR000219">
    <property type="entry name" value="DH_dom"/>
</dbReference>
<dbReference type="CDD" id="cd01221">
    <property type="entry name" value="PH_ephexin"/>
    <property type="match status" value="1"/>
</dbReference>
<dbReference type="InterPro" id="IPR001452">
    <property type="entry name" value="SH3_domain"/>
</dbReference>
<feature type="compositionally biased region" description="Low complexity" evidence="4">
    <location>
        <begin position="146"/>
        <end position="157"/>
    </location>
</feature>
<keyword evidence="2" id="KW-0344">Guanine-nucleotide releasing factor</keyword>
<dbReference type="PROSITE" id="PS50003">
    <property type="entry name" value="PH_DOMAIN"/>
    <property type="match status" value="1"/>
</dbReference>
<dbReference type="Gene3D" id="1.20.900.10">
    <property type="entry name" value="Dbl homology (DH) domain"/>
    <property type="match status" value="1"/>
</dbReference>
<sequence>MKLLSEHQMMDKSALICNTSNGKPTIPKKPCLPPKPNNSALHQLSHSRSTGRKDQTLRDVEPRSGKLMEVSYNNNNSGRHVTDLSNDARFLRVKASLPYSTKTEDQSQSSILKESGYRPCNEDKIVEENMHQMRVDHKDVGRSAPDGSEVDNSVSDSVESHEGSTAPPSLSGEKHCHCICHLHRPGMKLVWVPLQLEDKNCMDTVHRNSGGQTKTFLKKEDILKPTSNEVSRLQNTPSQHPEPQTLPPCLNCQSFLLHHSPQKTVGNGLVNGDVSMQNPSKPPIPAKTNHSSESKNKHYYEQLDNADAHIYLDLLPSNDCKITAPPVPPRPPPHGVPKHKSKRRSAQPALACVVSLRGGPPIIKCKSERSSRPISMPNSSGESYEKGNFEDWEAIDKKELCNNTESPRRISSDWEPNSDYEPLYQIYQAKVSEEARQVHTDSPDSYRRSVGETLGLEGHGALGAVGHRTKRGPEEIPLWQDLSVVKESGVLQKLNRTERQRQESMFEVLTSEASYLRSLRVLKDHFLSSRALNDTLVVHDKKALFSNILQVYEVSERFIKDLLKRVDESVVISDVCNIIYEHSEKYFSVYTDYVRNQHYQEKTYSSLMESNRDFSVVMKRLESSPLCKRLPFTSFMLLPFQRITRIKILIQSILKRTANGTKEEETASKALASVSELIKQANSQVGQMKQMEELIYISRMLEFDKLKAIPIVSKTRCLEKQGELQELNKRGSLFTMRNKCTPVYMFLFNDLLILTTKKSGTPDKFVVIDYAHRSLVQVHTTETKLGLDHSFCLTILENHQGITCERLLKANTESDMHRWMAAFPSINVAPDEEKIYEDWDCPQVQCTNQYKAKQVDELSLEPSDVINVLRKTLEGWYEGMRLSDRQRGWFPAENVSEVTTDHQRRRNVREQYQIAQAITQNIQS</sequence>
<dbReference type="InterPro" id="IPR047271">
    <property type="entry name" value="Ephexin-like"/>
</dbReference>
<dbReference type="InterPro" id="IPR011993">
    <property type="entry name" value="PH-like_dom_sf"/>
</dbReference>
<dbReference type="OrthoDB" id="27593at2759"/>
<evidence type="ECO:0000256" key="4">
    <source>
        <dbReference type="SAM" id="MobiDB-lite"/>
    </source>
</evidence>
<dbReference type="InterPro" id="IPR035899">
    <property type="entry name" value="DBL_dom_sf"/>
</dbReference>